<dbReference type="EMBL" id="ML987196">
    <property type="protein sequence ID" value="KAF2247903.1"/>
    <property type="molecule type" value="Genomic_DNA"/>
</dbReference>
<keyword evidence="3" id="KW-1185">Reference proteome</keyword>
<dbReference type="OrthoDB" id="2153847at2759"/>
<name>A0A6A6IEG9_9PLEO</name>
<dbReference type="RefSeq" id="XP_033682907.1">
    <property type="nucleotide sequence ID" value="XM_033826864.1"/>
</dbReference>
<protein>
    <submittedName>
        <fullName evidence="2">Uncharacterized protein</fullName>
    </submittedName>
</protein>
<reference evidence="2" key="1">
    <citation type="journal article" date="2020" name="Stud. Mycol.">
        <title>101 Dothideomycetes genomes: a test case for predicting lifestyles and emergence of pathogens.</title>
        <authorList>
            <person name="Haridas S."/>
            <person name="Albert R."/>
            <person name="Binder M."/>
            <person name="Bloem J."/>
            <person name="Labutti K."/>
            <person name="Salamov A."/>
            <person name="Andreopoulos B."/>
            <person name="Baker S."/>
            <person name="Barry K."/>
            <person name="Bills G."/>
            <person name="Bluhm B."/>
            <person name="Cannon C."/>
            <person name="Castanera R."/>
            <person name="Culley D."/>
            <person name="Daum C."/>
            <person name="Ezra D."/>
            <person name="Gonzalez J."/>
            <person name="Henrissat B."/>
            <person name="Kuo A."/>
            <person name="Liang C."/>
            <person name="Lipzen A."/>
            <person name="Lutzoni F."/>
            <person name="Magnuson J."/>
            <person name="Mondo S."/>
            <person name="Nolan M."/>
            <person name="Ohm R."/>
            <person name="Pangilinan J."/>
            <person name="Park H.-J."/>
            <person name="Ramirez L."/>
            <person name="Alfaro M."/>
            <person name="Sun H."/>
            <person name="Tritt A."/>
            <person name="Yoshinaga Y."/>
            <person name="Zwiers L.-H."/>
            <person name="Turgeon B."/>
            <person name="Goodwin S."/>
            <person name="Spatafora J."/>
            <person name="Crous P."/>
            <person name="Grigoriev I."/>
        </authorList>
    </citation>
    <scope>NUCLEOTIDE SEQUENCE</scope>
    <source>
        <strain evidence="2">CBS 122368</strain>
    </source>
</reference>
<evidence type="ECO:0000313" key="3">
    <source>
        <dbReference type="Proteomes" id="UP000800094"/>
    </source>
</evidence>
<feature type="chain" id="PRO_5025437605" evidence="1">
    <location>
        <begin position="19"/>
        <end position="117"/>
    </location>
</feature>
<evidence type="ECO:0000313" key="2">
    <source>
        <dbReference type="EMBL" id="KAF2247903.1"/>
    </source>
</evidence>
<evidence type="ECO:0000256" key="1">
    <source>
        <dbReference type="SAM" id="SignalP"/>
    </source>
</evidence>
<organism evidence="2 3">
    <name type="scientific">Trematosphaeria pertusa</name>
    <dbReference type="NCBI Taxonomy" id="390896"/>
    <lineage>
        <taxon>Eukaryota</taxon>
        <taxon>Fungi</taxon>
        <taxon>Dikarya</taxon>
        <taxon>Ascomycota</taxon>
        <taxon>Pezizomycotina</taxon>
        <taxon>Dothideomycetes</taxon>
        <taxon>Pleosporomycetidae</taxon>
        <taxon>Pleosporales</taxon>
        <taxon>Massarineae</taxon>
        <taxon>Trematosphaeriaceae</taxon>
        <taxon>Trematosphaeria</taxon>
    </lineage>
</organism>
<sequence>MKFTTTLALLSTLALTNARVLYVRQANAQTFAGALGGVEATPVLDSGNADRPFDVAGDTFVNIGAALQRSCDQQFNGCANLANGGAADFSTSDCQAQKDECSAASAGAAARRYRLRK</sequence>
<dbReference type="Proteomes" id="UP000800094">
    <property type="component" value="Unassembled WGS sequence"/>
</dbReference>
<dbReference type="AlphaFoldDB" id="A0A6A6IEG9"/>
<keyword evidence="1" id="KW-0732">Signal</keyword>
<accession>A0A6A6IEG9</accession>
<feature type="signal peptide" evidence="1">
    <location>
        <begin position="1"/>
        <end position="18"/>
    </location>
</feature>
<proteinExistence type="predicted"/>
<dbReference type="GeneID" id="54580194"/>
<gene>
    <name evidence="2" type="ORF">BU26DRAFT_505683</name>
</gene>